<comment type="similarity">
    <text evidence="1">Belongs to the mimivirus BTB/WD family.</text>
</comment>
<sequence length="264" mass="29107">MPKVMRSSATNCSTTSPYRAFREQQRRRKTTYLQAMETLLENRLFADVVFDVAGEEVHAHRAILSARCETFRAMFTGGMVESGASAGPIPVADCAPRAFRALLHYLYTDAIAAKDITELMELLELADRYLLEGLRSECDARLARDPLDQDMVIDLLSFADQHNAFDLKKACIKAIMDKHRAFDLSSLGKDLVIEMFRASCDASKSVSPPTATSQAATTTYGFPSTPGVNTSIGYNAIHFTKPQPDNTLFGYPTPGTSPFRLTSS</sequence>
<evidence type="ECO:0000259" key="2">
    <source>
        <dbReference type="PROSITE" id="PS50097"/>
    </source>
</evidence>
<evidence type="ECO:0000313" key="4">
    <source>
        <dbReference type="Proteomes" id="UP001161669"/>
    </source>
</evidence>
<dbReference type="PROSITE" id="PS50097">
    <property type="entry name" value="BTB"/>
    <property type="match status" value="1"/>
</dbReference>
<evidence type="ECO:0000313" key="3">
    <source>
        <dbReference type="EMBL" id="BBI30279.1"/>
    </source>
</evidence>
<reference evidence="4" key="1">
    <citation type="journal article" date="2019" name="J. Virol.">
        <title>Medusavirus, a novel large DNA virus discovered from hot spring water.</title>
        <authorList>
            <person name="Yoshikawa G."/>
            <person name="Blanc-Mathieu R."/>
            <person name="Song C."/>
            <person name="Kayama Y."/>
            <person name="Mochizuki T."/>
            <person name="Murata K."/>
            <person name="Ogata H."/>
            <person name="Takemura M."/>
        </authorList>
    </citation>
    <scope>NUCLEOTIDE SEQUENCE [LARGE SCALE GENOMIC DNA]</scope>
</reference>
<protein>
    <submittedName>
        <fullName evidence="3">BTB/POZ domain-containing protein</fullName>
    </submittedName>
</protein>
<dbReference type="InterPro" id="IPR011333">
    <property type="entry name" value="SKP1/BTB/POZ_sf"/>
</dbReference>
<dbReference type="EMBL" id="AP018495">
    <property type="protein sequence ID" value="BBI30279.1"/>
    <property type="molecule type" value="Genomic_DNA"/>
</dbReference>
<dbReference type="SMART" id="SM00225">
    <property type="entry name" value="BTB"/>
    <property type="match status" value="1"/>
</dbReference>
<name>A0A3T1CWU0_9VIRU</name>
<dbReference type="SUPFAM" id="SSF54695">
    <property type="entry name" value="POZ domain"/>
    <property type="match status" value="1"/>
</dbReference>
<accession>A0A3T1CWU0</accession>
<dbReference type="Proteomes" id="UP001161669">
    <property type="component" value="Segment"/>
</dbReference>
<keyword evidence="4" id="KW-1185">Reference proteome</keyword>
<dbReference type="Gene3D" id="3.30.710.10">
    <property type="entry name" value="Potassium Channel Kv1.1, Chain A"/>
    <property type="match status" value="1"/>
</dbReference>
<feature type="domain" description="BTB" evidence="2">
    <location>
        <begin position="46"/>
        <end position="115"/>
    </location>
</feature>
<dbReference type="Pfam" id="PF00651">
    <property type="entry name" value="BTB"/>
    <property type="match status" value="1"/>
</dbReference>
<dbReference type="KEGG" id="vg:80540631"/>
<dbReference type="PANTHER" id="PTHR24413">
    <property type="entry name" value="SPECKLE-TYPE POZ PROTEIN"/>
    <property type="match status" value="1"/>
</dbReference>
<proteinExistence type="inferred from homology"/>
<evidence type="ECO:0000256" key="1">
    <source>
        <dbReference type="ARBA" id="ARBA00006497"/>
    </source>
</evidence>
<organism evidence="3 4">
    <name type="scientific">Acanthamoeba castellanii medusavirus J1</name>
    <dbReference type="NCBI Taxonomy" id="3114988"/>
    <lineage>
        <taxon>Viruses</taxon>
        <taxon>Varidnaviria</taxon>
        <taxon>Bamfordvirae</taxon>
        <taxon>Nucleocytoviricota</taxon>
        <taxon>Megaviricetes</taxon>
        <taxon>Mamonoviridae</taxon>
        <taxon>Medusavirus</taxon>
        <taxon>Medusavirus medusae</taxon>
    </lineage>
</organism>
<dbReference type="InterPro" id="IPR000210">
    <property type="entry name" value="BTB/POZ_dom"/>
</dbReference>